<evidence type="ECO:0000256" key="1">
    <source>
        <dbReference type="SAM" id="Coils"/>
    </source>
</evidence>
<accession>A0A2R6AZT5</accession>
<evidence type="ECO:0000313" key="3">
    <source>
        <dbReference type="Proteomes" id="UP000240322"/>
    </source>
</evidence>
<dbReference type="Gene3D" id="1.10.287.1490">
    <property type="match status" value="1"/>
</dbReference>
<dbReference type="Pfam" id="PF12644">
    <property type="entry name" value="DUF3782"/>
    <property type="match status" value="1"/>
</dbReference>
<sequence length="336" mass="39210">MESIRPLKENPELAKELADILLPYIMESVEYKFIVETREKLNALVEAVRRLQEAVNRNSEDIRAMQEDIKLLHEDNKKLWEAVNKNSEDIKIMQQEIKQLHEENNRLWEAVNRNSEDIKIMQQEIRQLQEQSGQIQQEIRVLQEENKKLWEAVNKNSEDIKLLHEDNKKLWEAVNKNSEDIKLLHEDNKKLWEAIDSLTRSVQRLEVVVGSFTGRAGVYMERTMLELYKEALRLHGIDVSKVRSAKIVDQAGVYQKGKEFQVDIIEEDGVTYLFEIKNYGDEDVLEQVETRRRILEAMGRNVKVFIVANIIEDKVKAEAEKEGIAVVAGHVVESPR</sequence>
<dbReference type="PANTHER" id="PTHR38753">
    <property type="entry name" value="SLR1441 PROTEIN"/>
    <property type="match status" value="1"/>
</dbReference>
<gene>
    <name evidence="2" type="ORF">B9Q03_03000</name>
</gene>
<evidence type="ECO:0008006" key="4">
    <source>
        <dbReference type="Google" id="ProtNLM"/>
    </source>
</evidence>
<dbReference type="EMBL" id="NEXE01000015">
    <property type="protein sequence ID" value="PSN91902.1"/>
    <property type="molecule type" value="Genomic_DNA"/>
</dbReference>
<proteinExistence type="predicted"/>
<reference evidence="2 3" key="1">
    <citation type="submission" date="2017-04" db="EMBL/GenBank/DDBJ databases">
        <title>Novel microbial lineages endemic to geothermal iron-oxide mats fill important gaps in the evolutionary history of Archaea.</title>
        <authorList>
            <person name="Jay Z.J."/>
            <person name="Beam J.P."/>
            <person name="Dlakic M."/>
            <person name="Rusch D.B."/>
            <person name="Kozubal M.A."/>
            <person name="Inskeep W.P."/>
        </authorList>
    </citation>
    <scope>NUCLEOTIDE SEQUENCE [LARGE SCALE GENOMIC DNA]</scope>
    <source>
        <strain evidence="2">OSP_D</strain>
    </source>
</reference>
<dbReference type="Proteomes" id="UP000240322">
    <property type="component" value="Unassembled WGS sequence"/>
</dbReference>
<feature type="coiled-coil region" evidence="1">
    <location>
        <begin position="34"/>
        <end position="148"/>
    </location>
</feature>
<keyword evidence="1" id="KW-0175">Coiled coil</keyword>
<dbReference type="AlphaFoldDB" id="A0A2R6AZT5"/>
<organism evidence="2 3">
    <name type="scientific">Candidatus Marsarchaeota G2 archaeon OSP_D</name>
    <dbReference type="NCBI Taxonomy" id="1978157"/>
    <lineage>
        <taxon>Archaea</taxon>
        <taxon>Candidatus Marsarchaeota</taxon>
        <taxon>Candidatus Marsarchaeota group 2</taxon>
    </lineage>
</organism>
<name>A0A2R6AZT5_9ARCH</name>
<dbReference type="InterPro" id="IPR024271">
    <property type="entry name" value="DUF3782"/>
</dbReference>
<dbReference type="PANTHER" id="PTHR38753:SF1">
    <property type="entry name" value="SLR1441 PROTEIN"/>
    <property type="match status" value="1"/>
</dbReference>
<protein>
    <recommendedName>
        <fullName evidence="4">Microtubule-binding protein</fullName>
    </recommendedName>
</protein>
<evidence type="ECO:0000313" key="2">
    <source>
        <dbReference type="EMBL" id="PSN91902.1"/>
    </source>
</evidence>
<comment type="caution">
    <text evidence="2">The sequence shown here is derived from an EMBL/GenBank/DDBJ whole genome shotgun (WGS) entry which is preliminary data.</text>
</comment>